<evidence type="ECO:0000313" key="2">
    <source>
        <dbReference type="Proteomes" id="UP000297549"/>
    </source>
</evidence>
<evidence type="ECO:0000313" key="1">
    <source>
        <dbReference type="EMBL" id="TGE24179.1"/>
    </source>
</evidence>
<reference evidence="1 2" key="1">
    <citation type="submission" date="2019-04" db="EMBL/GenBank/DDBJ databases">
        <authorList>
            <person name="Feng G."/>
            <person name="Zhang J."/>
            <person name="Zhu H."/>
        </authorList>
    </citation>
    <scope>NUCLEOTIDE SEQUENCE [LARGE SCALE GENOMIC DNA]</scope>
    <source>
        <strain evidence="1 2">JCM 31653</strain>
    </source>
</reference>
<protein>
    <submittedName>
        <fullName evidence="1">Uncharacterized protein</fullName>
    </submittedName>
</protein>
<dbReference type="AlphaFoldDB" id="A0A4Z0Q3W2"/>
<organism evidence="1 2">
    <name type="scientific">Hymenobacter aquaticus</name>
    <dbReference type="NCBI Taxonomy" id="1867101"/>
    <lineage>
        <taxon>Bacteria</taxon>
        <taxon>Pseudomonadati</taxon>
        <taxon>Bacteroidota</taxon>
        <taxon>Cytophagia</taxon>
        <taxon>Cytophagales</taxon>
        <taxon>Hymenobacteraceae</taxon>
        <taxon>Hymenobacter</taxon>
    </lineage>
</organism>
<dbReference type="EMBL" id="SRLC01000001">
    <property type="protein sequence ID" value="TGE24179.1"/>
    <property type="molecule type" value="Genomic_DNA"/>
</dbReference>
<proteinExistence type="predicted"/>
<dbReference type="Proteomes" id="UP000297549">
    <property type="component" value="Unassembled WGS sequence"/>
</dbReference>
<comment type="caution">
    <text evidence="1">The sequence shown here is derived from an EMBL/GenBank/DDBJ whole genome shotgun (WGS) entry which is preliminary data.</text>
</comment>
<name>A0A4Z0Q3W2_9BACT</name>
<keyword evidence="2" id="KW-1185">Reference proteome</keyword>
<dbReference type="RefSeq" id="WP_135461499.1">
    <property type="nucleotide sequence ID" value="NZ_SRLC01000001.1"/>
</dbReference>
<sequence>MLAETTIALQKQSFRLVFINDARDGLVFKNEAWLFIKEVSFQGDMVFFSIPKKPLNLILIKNDAQKELQFLQSRAQFLLDK</sequence>
<accession>A0A4Z0Q3W2</accession>
<gene>
    <name evidence="1" type="ORF">E5K00_02905</name>
</gene>